<evidence type="ECO:0000313" key="3">
    <source>
        <dbReference type="Proteomes" id="UP000185669"/>
    </source>
</evidence>
<keyword evidence="3" id="KW-1185">Reference proteome</keyword>
<proteinExistence type="predicted"/>
<keyword evidence="1" id="KW-0812">Transmembrane</keyword>
<protein>
    <submittedName>
        <fullName evidence="2">Uncharacterized protein</fullName>
    </submittedName>
</protein>
<feature type="transmembrane region" description="Helical" evidence="1">
    <location>
        <begin position="160"/>
        <end position="181"/>
    </location>
</feature>
<gene>
    <name evidence="2" type="ORF">SAMN05421834_101306</name>
</gene>
<dbReference type="AlphaFoldDB" id="A0A1N6Q389"/>
<feature type="transmembrane region" description="Helical" evidence="1">
    <location>
        <begin position="42"/>
        <end position="59"/>
    </location>
</feature>
<feature type="transmembrane region" description="Helical" evidence="1">
    <location>
        <begin position="193"/>
        <end position="214"/>
    </location>
</feature>
<reference evidence="3" key="1">
    <citation type="submission" date="2017-01" db="EMBL/GenBank/DDBJ databases">
        <authorList>
            <person name="Varghese N."/>
            <person name="Submissions S."/>
        </authorList>
    </citation>
    <scope>NUCLEOTIDE SEQUENCE [LARGE SCALE GENOMIC DNA]</scope>
    <source>
        <strain evidence="3">ATCC 700103</strain>
    </source>
</reference>
<dbReference type="STRING" id="56779.SAMN05421834_101306"/>
<name>A0A1N6Q389_9FIRM</name>
<keyword evidence="1" id="KW-0472">Membrane</keyword>
<keyword evidence="1" id="KW-1133">Transmembrane helix</keyword>
<evidence type="ECO:0000313" key="2">
    <source>
        <dbReference type="EMBL" id="SIQ11038.1"/>
    </source>
</evidence>
<evidence type="ECO:0000256" key="1">
    <source>
        <dbReference type="SAM" id="Phobius"/>
    </source>
</evidence>
<sequence>MVTDGNSRGKPAGPMTQHLSIILPSVILLIEVNILANLKSSIIIAIMTFFIAVSVSSVSQTQVQFVPLPMAVIILLIIIIIGVLSDMVGVAATVSRTEPFNAKAAKKIFGAKTSLYLAKNGDKVASLMCDIVGDICGTISGAISAVIAIDLINYYGFSNLWTNLIIIGLASALTVGGKAFFKYYGMKNSTKIIFLVGRLLAFFYLFYDKIYGFLKKRWI</sequence>
<dbReference type="Proteomes" id="UP000185669">
    <property type="component" value="Unassembled WGS sequence"/>
</dbReference>
<feature type="transmembrane region" description="Helical" evidence="1">
    <location>
        <begin position="71"/>
        <end position="94"/>
    </location>
</feature>
<feature type="transmembrane region" description="Helical" evidence="1">
    <location>
        <begin position="15"/>
        <end position="35"/>
    </location>
</feature>
<accession>A0A1N6Q389</accession>
<organism evidence="2 3">
    <name type="scientific">Halanaerobium kushneri</name>
    <dbReference type="NCBI Taxonomy" id="56779"/>
    <lineage>
        <taxon>Bacteria</taxon>
        <taxon>Bacillati</taxon>
        <taxon>Bacillota</taxon>
        <taxon>Clostridia</taxon>
        <taxon>Halanaerobiales</taxon>
        <taxon>Halanaerobiaceae</taxon>
        <taxon>Halanaerobium</taxon>
    </lineage>
</organism>
<dbReference type="EMBL" id="FTNC01000001">
    <property type="protein sequence ID" value="SIQ11038.1"/>
    <property type="molecule type" value="Genomic_DNA"/>
</dbReference>